<dbReference type="CDD" id="cd03801">
    <property type="entry name" value="GT4_PimA-like"/>
    <property type="match status" value="1"/>
</dbReference>
<dbReference type="SUPFAM" id="SSF53756">
    <property type="entry name" value="UDP-Glycosyltransferase/glycogen phosphorylase"/>
    <property type="match status" value="1"/>
</dbReference>
<feature type="domain" description="Glycosyl transferase family 1" evidence="2">
    <location>
        <begin position="174"/>
        <end position="330"/>
    </location>
</feature>
<keyword evidence="1 3" id="KW-0808">Transferase</keyword>
<dbReference type="GO" id="GO:0009103">
    <property type="term" value="P:lipopolysaccharide biosynthetic process"/>
    <property type="evidence" value="ECO:0007669"/>
    <property type="project" value="TreeGrafter"/>
</dbReference>
<sequence length="353" mass="41031">MKKIKVNIVVPSLVQGGGPRVIFSYANYLVKQGHDVVVYVPILYTWPKVRNGKINWKTSVGNFLRGNKLRWFDNKFKIKLIFKISDFYIRDSDIIMATAWQTAQSVYNLADSKGKKVYFIQGYEVNDEDTNKIEVEDSYKLGMNMFTITNWLEELISSVSEQKVKVIHNWTRDEEFIREEKQINNPRSIIMLGNTAIHKGWSLGLEILKKAQEKYNCRIILYGVRQIPDLPESFEFYQQPKRELLMKLYSEADICLFPSIREGWGLIVTEAMAHKCAVVGNNTGVVLELCKDEETALISKSKSVEDLENKLFRVIEDERLMKKLQDNGYELAKKYSFSNQSKIFEEYLLSLVE</sequence>
<gene>
    <name evidence="3" type="ORF">LsR_00921</name>
</gene>
<dbReference type="InterPro" id="IPR001296">
    <property type="entry name" value="Glyco_trans_1"/>
</dbReference>
<dbReference type="PATRIC" id="fig|1194971.3.peg.925"/>
<protein>
    <submittedName>
        <fullName evidence="3">Glycosyltransferase</fullName>
    </submittedName>
</protein>
<dbReference type="PANTHER" id="PTHR46401:SF2">
    <property type="entry name" value="GLYCOSYLTRANSFERASE WBBK-RELATED"/>
    <property type="match status" value="1"/>
</dbReference>
<dbReference type="PANTHER" id="PTHR46401">
    <property type="entry name" value="GLYCOSYLTRANSFERASE WBBK-RELATED"/>
    <property type="match status" value="1"/>
</dbReference>
<dbReference type="RefSeq" id="WP_047035708.1">
    <property type="nucleotide sequence ID" value="NZ_CP011403.1"/>
</dbReference>
<dbReference type="Pfam" id="PF00534">
    <property type="entry name" value="Glycos_transf_1"/>
    <property type="match status" value="1"/>
</dbReference>
<evidence type="ECO:0000256" key="1">
    <source>
        <dbReference type="ARBA" id="ARBA00022679"/>
    </source>
</evidence>
<dbReference type="GO" id="GO:0016757">
    <property type="term" value="F:glycosyltransferase activity"/>
    <property type="evidence" value="ECO:0007669"/>
    <property type="project" value="InterPro"/>
</dbReference>
<evidence type="ECO:0000313" key="3">
    <source>
        <dbReference type="EMBL" id="AKI04468.1"/>
    </source>
</evidence>
<dbReference type="EMBL" id="CP011403">
    <property type="protein sequence ID" value="AKI04468.1"/>
    <property type="molecule type" value="Genomic_DNA"/>
</dbReference>
<dbReference type="AlphaFoldDB" id="A0A0F7PU54"/>
<proteinExistence type="predicted"/>
<accession>A0A0F7PU54</accession>
<dbReference type="Gene3D" id="3.40.50.2000">
    <property type="entry name" value="Glycogen Phosphorylase B"/>
    <property type="match status" value="1"/>
</dbReference>
<dbReference type="Proteomes" id="UP000035027">
    <property type="component" value="Chromosome"/>
</dbReference>
<evidence type="ECO:0000259" key="2">
    <source>
        <dbReference type="Pfam" id="PF00534"/>
    </source>
</evidence>
<organism evidence="3 4">
    <name type="scientific">Ligilactobacillus salivarius str. Ren</name>
    <dbReference type="NCBI Taxonomy" id="1194971"/>
    <lineage>
        <taxon>Bacteria</taxon>
        <taxon>Bacillati</taxon>
        <taxon>Bacillota</taxon>
        <taxon>Bacilli</taxon>
        <taxon>Lactobacillales</taxon>
        <taxon>Lactobacillaceae</taxon>
        <taxon>Ligilactobacillus</taxon>
    </lineage>
</organism>
<name>A0A0F7PU54_9LACO</name>
<dbReference type="Gene3D" id="3.40.50.11090">
    <property type="match status" value="1"/>
</dbReference>
<reference evidence="3 4" key="1">
    <citation type="submission" date="2015-05" db="EMBL/GenBank/DDBJ databases">
        <title>Complete genome sequence of Lactobacillus salivarius Ren, a probiotic strain with antitumor activity.</title>
        <authorList>
            <person name="Sun E."/>
            <person name="Zhao L."/>
            <person name="Liu S."/>
            <person name="Zhang M."/>
            <person name="Guo H."/>
            <person name="Ren F."/>
        </authorList>
    </citation>
    <scope>NUCLEOTIDE SEQUENCE [LARGE SCALE GENOMIC DNA]</scope>
    <source>
        <strain evidence="3 4">Ren</strain>
    </source>
</reference>
<evidence type="ECO:0000313" key="4">
    <source>
        <dbReference type="Proteomes" id="UP000035027"/>
    </source>
</evidence>